<evidence type="ECO:0000256" key="2">
    <source>
        <dbReference type="SAM" id="SignalP"/>
    </source>
</evidence>
<keyword evidence="2" id="KW-0732">Signal</keyword>
<evidence type="ECO:0000256" key="1">
    <source>
        <dbReference type="SAM" id="MobiDB-lite"/>
    </source>
</evidence>
<organism evidence="3 4">
    <name type="scientific">Terrihabitans soli</name>
    <dbReference type="NCBI Taxonomy" id="708113"/>
    <lineage>
        <taxon>Bacteria</taxon>
        <taxon>Pseudomonadati</taxon>
        <taxon>Pseudomonadota</taxon>
        <taxon>Alphaproteobacteria</taxon>
        <taxon>Hyphomicrobiales</taxon>
        <taxon>Terrihabitans</taxon>
    </lineage>
</organism>
<reference evidence="3 4" key="1">
    <citation type="submission" date="2020-08" db="EMBL/GenBank/DDBJ databases">
        <title>Genome sequence of Rhizobiales bacterium strain IZ6.</title>
        <authorList>
            <person name="Nakai R."/>
            <person name="Naganuma T."/>
        </authorList>
    </citation>
    <scope>NUCLEOTIDE SEQUENCE [LARGE SCALE GENOMIC DNA]</scope>
    <source>
        <strain evidence="3 4">IZ6</strain>
    </source>
</reference>
<dbReference type="AlphaFoldDB" id="A0A6S6QHF7"/>
<proteinExistence type="predicted"/>
<gene>
    <name evidence="3" type="ORF">IZ6_03190</name>
</gene>
<accession>A0A6S6QHF7</accession>
<keyword evidence="4" id="KW-1185">Reference proteome</keyword>
<name>A0A6S6QHF7_9HYPH</name>
<evidence type="ECO:0000313" key="3">
    <source>
        <dbReference type="EMBL" id="BCJ89584.1"/>
    </source>
</evidence>
<protein>
    <recommendedName>
        <fullName evidence="5">DUF3108 domain-containing protein</fullName>
    </recommendedName>
</protein>
<dbReference type="KEGG" id="tso:IZ6_03190"/>
<feature type="compositionally biased region" description="Low complexity" evidence="1">
    <location>
        <begin position="274"/>
        <end position="284"/>
    </location>
</feature>
<dbReference type="Pfam" id="PF11306">
    <property type="entry name" value="DUF3108"/>
    <property type="match status" value="1"/>
</dbReference>
<evidence type="ECO:0008006" key="5">
    <source>
        <dbReference type="Google" id="ProtNLM"/>
    </source>
</evidence>
<feature type="signal peptide" evidence="2">
    <location>
        <begin position="1"/>
        <end position="35"/>
    </location>
</feature>
<sequence>MKPTRTQVSGARRLGRLGGVLAVLSAPLFAGAAQAGDTEFNARYTVRLAILPLTFATGNLKATIPEKGRYTVDFSATGTGFKMSGKSAGVVQANMLWPVSSAMDTSDSEETRKIRLALSRGRVRQETVTPPIPYRPDRIPITQEHRKNVIDPISALFMPVISKNGPAEPSNCDRNLPIFEGTERFDIKMSYLRIEMVKTDKGYAGPAVVCRATYKAISGHRPKSSVQFMEQNRTIEAWLAPVEGTNMLAPWRVSMSTKVGTLILQATEFKTAAAETSGSTAAPTKQADARAVAPAVSETGTPR</sequence>
<dbReference type="EMBL" id="AP023361">
    <property type="protein sequence ID" value="BCJ89584.1"/>
    <property type="molecule type" value="Genomic_DNA"/>
</dbReference>
<evidence type="ECO:0000313" key="4">
    <source>
        <dbReference type="Proteomes" id="UP000515317"/>
    </source>
</evidence>
<dbReference type="InterPro" id="IPR021457">
    <property type="entry name" value="DUF3108"/>
</dbReference>
<dbReference type="Proteomes" id="UP000515317">
    <property type="component" value="Chromosome"/>
</dbReference>
<feature type="chain" id="PRO_5028096557" description="DUF3108 domain-containing protein" evidence="2">
    <location>
        <begin position="36"/>
        <end position="303"/>
    </location>
</feature>
<feature type="region of interest" description="Disordered" evidence="1">
    <location>
        <begin position="274"/>
        <end position="303"/>
    </location>
</feature>